<accession>A0A5B7WVU1</accession>
<dbReference type="Pfam" id="PF01047">
    <property type="entry name" value="MarR"/>
    <property type="match status" value="1"/>
</dbReference>
<dbReference type="InterPro" id="IPR039422">
    <property type="entry name" value="MarR/SlyA-like"/>
</dbReference>
<dbReference type="Gene3D" id="1.10.10.10">
    <property type="entry name" value="Winged helix-like DNA-binding domain superfamily/Winged helix DNA-binding domain"/>
    <property type="match status" value="1"/>
</dbReference>
<keyword evidence="3" id="KW-1185">Reference proteome</keyword>
<dbReference type="InterPro" id="IPR036390">
    <property type="entry name" value="WH_DNA-bd_sf"/>
</dbReference>
<gene>
    <name evidence="2" type="ORF">GcLGCM259_2309</name>
</gene>
<dbReference type="GO" id="GO:0003700">
    <property type="term" value="F:DNA-binding transcription factor activity"/>
    <property type="evidence" value="ECO:0007669"/>
    <property type="project" value="InterPro"/>
</dbReference>
<sequence>MNGVRGTMEDQQVWLSEEQREAWLALNSVITLLPGALDTELQNLQGITLFDYHMLAMLSEAPERNLTMTELASRSSASLSRLSHVVKKLEARGWVVRLQSKGDARVKIASLTTKGWDMLVQMAPHHVATVRQLVFESLDDKDVKDLRRIARKIVQRLDPEHWILERS</sequence>
<protein>
    <submittedName>
        <fullName evidence="2">MarR family transcriptional regulator</fullName>
    </submittedName>
</protein>
<dbReference type="Proteomes" id="UP000307000">
    <property type="component" value="Chromosome"/>
</dbReference>
<feature type="domain" description="HTH marR-type" evidence="1">
    <location>
        <begin position="19"/>
        <end position="155"/>
    </location>
</feature>
<evidence type="ECO:0000313" key="2">
    <source>
        <dbReference type="EMBL" id="QCY48017.1"/>
    </source>
</evidence>
<dbReference type="PANTHER" id="PTHR33164">
    <property type="entry name" value="TRANSCRIPTIONAL REGULATOR, MARR FAMILY"/>
    <property type="match status" value="1"/>
</dbReference>
<dbReference type="EMBL" id="CP034412">
    <property type="protein sequence ID" value="QCY48017.1"/>
    <property type="molecule type" value="Genomic_DNA"/>
</dbReference>
<dbReference type="KEGG" id="gcr:GcLGCM259_2309"/>
<dbReference type="PRINTS" id="PR00598">
    <property type="entry name" value="HTHMARR"/>
</dbReference>
<dbReference type="GO" id="GO:0006950">
    <property type="term" value="P:response to stress"/>
    <property type="evidence" value="ECO:0007669"/>
    <property type="project" value="TreeGrafter"/>
</dbReference>
<dbReference type="PROSITE" id="PS50995">
    <property type="entry name" value="HTH_MARR_2"/>
    <property type="match status" value="1"/>
</dbReference>
<organism evidence="2 3">
    <name type="scientific">Glutamicibacter creatinolyticus</name>
    <dbReference type="NCBI Taxonomy" id="162496"/>
    <lineage>
        <taxon>Bacteria</taxon>
        <taxon>Bacillati</taxon>
        <taxon>Actinomycetota</taxon>
        <taxon>Actinomycetes</taxon>
        <taxon>Micrococcales</taxon>
        <taxon>Micrococcaceae</taxon>
        <taxon>Glutamicibacter</taxon>
    </lineage>
</organism>
<proteinExistence type="predicted"/>
<dbReference type="InterPro" id="IPR036388">
    <property type="entry name" value="WH-like_DNA-bd_sf"/>
</dbReference>
<dbReference type="PANTHER" id="PTHR33164:SF99">
    <property type="entry name" value="MARR FAMILY REGULATORY PROTEIN"/>
    <property type="match status" value="1"/>
</dbReference>
<name>A0A5B7WVU1_9MICC</name>
<reference evidence="2 3" key="1">
    <citation type="submission" date="2018-12" db="EMBL/GenBank/DDBJ databases">
        <title>Complete Genome Sequence of Glutamicibacter creatinolyticus strain LGCM259,isolated from an abscess of a 12-year-old mare in Italy.</title>
        <authorList>
            <person name="Santos R.G."/>
            <person name="Silva A.L."/>
            <person name="Seyffert N."/>
            <person name="Castro T.L.P."/>
            <person name="Attili A.R."/>
            <person name="Rifici C."/>
            <person name="Mazzullo G."/>
            <person name="Brenig B."/>
            <person name="Venanzi F."/>
            <person name="Azevedo V."/>
        </authorList>
    </citation>
    <scope>NUCLEOTIDE SEQUENCE [LARGE SCALE GENOMIC DNA]</scope>
    <source>
        <strain evidence="2 3">LGCM 259</strain>
    </source>
</reference>
<dbReference type="InterPro" id="IPR000835">
    <property type="entry name" value="HTH_MarR-typ"/>
</dbReference>
<evidence type="ECO:0000313" key="3">
    <source>
        <dbReference type="Proteomes" id="UP000307000"/>
    </source>
</evidence>
<evidence type="ECO:0000259" key="1">
    <source>
        <dbReference type="PROSITE" id="PS50995"/>
    </source>
</evidence>
<dbReference type="SUPFAM" id="SSF46785">
    <property type="entry name" value="Winged helix' DNA-binding domain"/>
    <property type="match status" value="1"/>
</dbReference>
<dbReference type="SMART" id="SM00347">
    <property type="entry name" value="HTH_MARR"/>
    <property type="match status" value="1"/>
</dbReference>
<dbReference type="AlphaFoldDB" id="A0A5B7WVU1"/>